<keyword evidence="4" id="KW-1185">Reference proteome</keyword>
<evidence type="ECO:0000313" key="3">
    <source>
        <dbReference type="EMBL" id="KAK9745789.1"/>
    </source>
</evidence>
<feature type="compositionally biased region" description="Polar residues" evidence="1">
    <location>
        <begin position="206"/>
        <end position="281"/>
    </location>
</feature>
<feature type="compositionally biased region" description="Polar residues" evidence="1">
    <location>
        <begin position="294"/>
        <end position="314"/>
    </location>
</feature>
<evidence type="ECO:0000256" key="1">
    <source>
        <dbReference type="SAM" id="MobiDB-lite"/>
    </source>
</evidence>
<accession>A0AAW1MHQ6</accession>
<organism evidence="3 4">
    <name type="scientific">Popillia japonica</name>
    <name type="common">Japanese beetle</name>
    <dbReference type="NCBI Taxonomy" id="7064"/>
    <lineage>
        <taxon>Eukaryota</taxon>
        <taxon>Metazoa</taxon>
        <taxon>Ecdysozoa</taxon>
        <taxon>Arthropoda</taxon>
        <taxon>Hexapoda</taxon>
        <taxon>Insecta</taxon>
        <taxon>Pterygota</taxon>
        <taxon>Neoptera</taxon>
        <taxon>Endopterygota</taxon>
        <taxon>Coleoptera</taxon>
        <taxon>Polyphaga</taxon>
        <taxon>Scarabaeiformia</taxon>
        <taxon>Scarabaeidae</taxon>
        <taxon>Rutelinae</taxon>
        <taxon>Popillia</taxon>
    </lineage>
</organism>
<feature type="region of interest" description="Disordered" evidence="1">
    <location>
        <begin position="627"/>
        <end position="668"/>
    </location>
</feature>
<feature type="compositionally biased region" description="Polar residues" evidence="1">
    <location>
        <begin position="123"/>
        <end position="133"/>
    </location>
</feature>
<dbReference type="EMBL" id="JASPKY010000045">
    <property type="protein sequence ID" value="KAK9745789.1"/>
    <property type="molecule type" value="Genomic_DNA"/>
</dbReference>
<feature type="transmembrane region" description="Helical" evidence="2">
    <location>
        <begin position="838"/>
        <end position="858"/>
    </location>
</feature>
<keyword evidence="2" id="KW-1133">Transmembrane helix</keyword>
<name>A0AAW1MHQ6_POPJA</name>
<feature type="compositionally biased region" description="Polar residues" evidence="1">
    <location>
        <begin position="652"/>
        <end position="668"/>
    </location>
</feature>
<feature type="compositionally biased region" description="Basic and acidic residues" evidence="1">
    <location>
        <begin position="378"/>
        <end position="394"/>
    </location>
</feature>
<protein>
    <submittedName>
        <fullName evidence="3">Uncharacterized protein</fullName>
    </submittedName>
</protein>
<feature type="compositionally biased region" description="Low complexity" evidence="1">
    <location>
        <begin position="112"/>
        <end position="122"/>
    </location>
</feature>
<sequence>MRSTEQRTGHRSSRNFENELSLRYLSPGAFTVLSPHEYGSSPDPPSAPEPYRLTPNSRRRKAQAFSIIAEASSNPGSRSPSPTGRVSPFRGRGFNPIGSRHASPIPSPPPSESRTSSGTSRINQSPKKSQIPQLSRRHSGAFQTGKVTSTVVPKYQQKNGAKLSPHLSKSLTNLSPKNVSHRPPSNPQNLHKRYTKKPAFERLSPITGSSPEYGTNGNNKSQSSPSKIPRSTKSQPASRKSSPTRSPFPANNSSRQNSRPGSKNASQHASRDSSPSKSQTRIPIKNSYRDISAKVNTFNKSSKPKVPQTSQDSKSVADKSKGGKGMLSRRQSINKIQSEKIDEPSTSNAYSSSNASSTRESSKKVQEDNNDNNINDKSVYDKKKESGDKSKPRDNYSGSNDDITMVEDDVEAENHEIIHKSASNSKLTDLPTATTVVSSTTATAAQPLKLDTNIEDILKEELNKQTYSSDGRVLSATSVSSAMNKMNDTVLNSQTLLKEHSFAKLSPAASAIIAMSNENHRGNKALDTKSATTALPTIESIHKKLDDIGQNINNSFSDSNKVYMESIESTVKNNINKTLTPDHNSFSGSYIQKSANEKLREARTMVASDVKPIKILVKEKPSEIEVQSGNIRLPSNVTNGLSGTPSLPPPQNQENDSHSNQEQQHTVKPTMNCCSKLLARCKCKRNESGPEKTREESDEQPGCFNCRRKLRENQTNADKLDESEKRNKKRIWDRLKCCRSKKIGDSSCCPRQRKDSWVTKSNTTSTKSISCKDKCKHFFRQVFCCLCCRKKKVEEDHVSRRESVMSKKKSLTPTSVPPVDTKPKIDMSLVEHSSLMKGAIPILPVALAWICLVFNVFLPGTGNIFVTRD</sequence>
<feature type="compositionally biased region" description="Low complexity" evidence="1">
    <location>
        <begin position="345"/>
        <end position="359"/>
    </location>
</feature>
<feature type="compositionally biased region" description="Polar residues" evidence="1">
    <location>
        <begin position="627"/>
        <end position="645"/>
    </location>
</feature>
<keyword evidence="2" id="KW-0472">Membrane</keyword>
<reference evidence="3 4" key="1">
    <citation type="journal article" date="2024" name="BMC Genomics">
        <title>De novo assembly and annotation of Popillia japonica's genome with initial clues to its potential as an invasive pest.</title>
        <authorList>
            <person name="Cucini C."/>
            <person name="Boschi S."/>
            <person name="Funari R."/>
            <person name="Cardaioli E."/>
            <person name="Iannotti N."/>
            <person name="Marturano G."/>
            <person name="Paoli F."/>
            <person name="Bruttini M."/>
            <person name="Carapelli A."/>
            <person name="Frati F."/>
            <person name="Nardi F."/>
        </authorList>
    </citation>
    <scope>NUCLEOTIDE SEQUENCE [LARGE SCALE GENOMIC DNA]</scope>
    <source>
        <strain evidence="3">DMR45628</strain>
    </source>
</reference>
<comment type="caution">
    <text evidence="3">The sequence shown here is derived from an EMBL/GenBank/DDBJ whole genome shotgun (WGS) entry which is preliminary data.</text>
</comment>
<dbReference type="Proteomes" id="UP001458880">
    <property type="component" value="Unassembled WGS sequence"/>
</dbReference>
<keyword evidence="2" id="KW-0812">Transmembrane</keyword>
<feature type="compositionally biased region" description="Polar residues" evidence="1">
    <location>
        <begin position="167"/>
        <end position="178"/>
    </location>
</feature>
<feature type="compositionally biased region" description="Polar residues" evidence="1">
    <location>
        <begin position="71"/>
        <end position="84"/>
    </location>
</feature>
<evidence type="ECO:0000256" key="2">
    <source>
        <dbReference type="SAM" id="Phobius"/>
    </source>
</evidence>
<dbReference type="AlphaFoldDB" id="A0AAW1MHQ6"/>
<proteinExistence type="predicted"/>
<feature type="compositionally biased region" description="Polar residues" evidence="1">
    <location>
        <begin position="141"/>
        <end position="159"/>
    </location>
</feature>
<evidence type="ECO:0000313" key="4">
    <source>
        <dbReference type="Proteomes" id="UP001458880"/>
    </source>
</evidence>
<gene>
    <name evidence="3" type="ORF">QE152_g6623</name>
</gene>
<feature type="region of interest" description="Disordered" evidence="1">
    <location>
        <begin position="32"/>
        <end position="402"/>
    </location>
</feature>